<dbReference type="EMBL" id="CABFNQ020000606">
    <property type="protein sequence ID" value="CAH0020028.1"/>
    <property type="molecule type" value="Genomic_DNA"/>
</dbReference>
<feature type="compositionally biased region" description="Basic residues" evidence="1">
    <location>
        <begin position="1"/>
        <end position="15"/>
    </location>
</feature>
<evidence type="ECO:0000256" key="1">
    <source>
        <dbReference type="SAM" id="MobiDB-lite"/>
    </source>
</evidence>
<evidence type="ECO:0000313" key="2">
    <source>
        <dbReference type="EMBL" id="CAH0020028.1"/>
    </source>
</evidence>
<reference evidence="2" key="1">
    <citation type="submission" date="2021-10" db="EMBL/GenBank/DDBJ databases">
        <authorList>
            <person name="Piombo E."/>
        </authorList>
    </citation>
    <scope>NUCLEOTIDE SEQUENCE</scope>
</reference>
<dbReference type="OrthoDB" id="5075809at2759"/>
<name>A0A9N9V9C4_9HYPO</name>
<accession>A0A9N9V9C4</accession>
<dbReference type="Proteomes" id="UP000696573">
    <property type="component" value="Unassembled WGS sequence"/>
</dbReference>
<feature type="region of interest" description="Disordered" evidence="1">
    <location>
        <begin position="118"/>
        <end position="143"/>
    </location>
</feature>
<feature type="compositionally biased region" description="Basic and acidic residues" evidence="1">
    <location>
        <begin position="79"/>
        <end position="98"/>
    </location>
</feature>
<dbReference type="AlphaFoldDB" id="A0A9N9V9C4"/>
<organism evidence="2 3">
    <name type="scientific">Clonostachys rhizophaga</name>
    <dbReference type="NCBI Taxonomy" id="160324"/>
    <lineage>
        <taxon>Eukaryota</taxon>
        <taxon>Fungi</taxon>
        <taxon>Dikarya</taxon>
        <taxon>Ascomycota</taxon>
        <taxon>Pezizomycotina</taxon>
        <taxon>Sordariomycetes</taxon>
        <taxon>Hypocreomycetidae</taxon>
        <taxon>Hypocreales</taxon>
        <taxon>Bionectriaceae</taxon>
        <taxon>Clonostachys</taxon>
    </lineage>
</organism>
<proteinExistence type="predicted"/>
<evidence type="ECO:0008006" key="4">
    <source>
        <dbReference type="Google" id="ProtNLM"/>
    </source>
</evidence>
<keyword evidence="3" id="KW-1185">Reference proteome</keyword>
<protein>
    <recommendedName>
        <fullName evidence="4">Chromo domain-containing protein</fullName>
    </recommendedName>
</protein>
<sequence>MALKKRRLQRHRRGGKAPSSLVHGTLKPAIEQQMPVDMDDSSQNHPGVPGAENLNLEISPCTAAAGSGEKQDANGYDWRGQEKSRLADVENPKSHGVDNDGSQDQVNHLGLYISCDQEDRTNSQTGPQDIGSIGQKDDNMQGLDYEQNPLRENAESDDETTCQPTLDYDHQQLESTEEASALKPEEDPFLCINGDEMMDGEIYLLKYLENGERFWVPEKTLQSRYNSAVCTYWGCGPGSWKRKELEGRDQNLEARILCELEVKPNGDRRVQILGYPTSRAITLPKKKKAIYPDAPPIKLPSRKGQAGKERLETIVGDKEENGKRLFSCQWDNGTESWEELHDVPDSAALNTYLASDENLCLAALIFDRKVVW</sequence>
<gene>
    <name evidence="2" type="ORF">CRHIZ90672A_00018752</name>
</gene>
<comment type="caution">
    <text evidence="2">The sequence shown here is derived from an EMBL/GenBank/DDBJ whole genome shotgun (WGS) entry which is preliminary data.</text>
</comment>
<evidence type="ECO:0000313" key="3">
    <source>
        <dbReference type="Proteomes" id="UP000696573"/>
    </source>
</evidence>
<feature type="region of interest" description="Disordered" evidence="1">
    <location>
        <begin position="1"/>
        <end position="105"/>
    </location>
</feature>